<feature type="region of interest" description="Disordered" evidence="1">
    <location>
        <begin position="26"/>
        <end position="48"/>
    </location>
</feature>
<proteinExistence type="predicted"/>
<protein>
    <submittedName>
        <fullName evidence="2">Twin-arginine translocation signal domain-containing protein</fullName>
    </submittedName>
</protein>
<name>A0A8J8PC09_9EURY</name>
<evidence type="ECO:0000313" key="3">
    <source>
        <dbReference type="Proteomes" id="UP000705823"/>
    </source>
</evidence>
<gene>
    <name evidence="2" type="ORF">EGH24_08925</name>
</gene>
<comment type="caution">
    <text evidence="2">The sequence shown here is derived from an EMBL/GenBank/DDBJ whole genome shotgun (WGS) entry which is preliminary data.</text>
</comment>
<dbReference type="NCBIfam" id="TIGR01409">
    <property type="entry name" value="TAT_signal_seq"/>
    <property type="match status" value="1"/>
</dbReference>
<dbReference type="AlphaFoldDB" id="A0A8J8PC09"/>
<dbReference type="EMBL" id="RKLU01000003">
    <property type="protein sequence ID" value="TQQ81242.1"/>
    <property type="molecule type" value="Genomic_DNA"/>
</dbReference>
<dbReference type="Proteomes" id="UP000705823">
    <property type="component" value="Unassembled WGS sequence"/>
</dbReference>
<accession>A0A8J8PC09</accession>
<sequence>MLSRRRALATVGIAVATGGCAALPEEVTDPTANGSSGNSTADNGLAPGEARLGSITLQSTDDDTHTIQIAVEDSDGIVHLDSYDLTADEPSVTVTDEWGETASEYRITVRSDSTEPRTITVADRLAAGSDCVALLILLDAEGEFRVWNRDCSP</sequence>
<evidence type="ECO:0000256" key="1">
    <source>
        <dbReference type="SAM" id="MobiDB-lite"/>
    </source>
</evidence>
<feature type="compositionally biased region" description="Polar residues" evidence="1">
    <location>
        <begin position="30"/>
        <end position="42"/>
    </location>
</feature>
<reference evidence="2" key="1">
    <citation type="submission" date="2019-02" db="EMBL/GenBank/DDBJ databases">
        <title>Halonotius sp. a new haloarchaeum isolated from saline soil.</title>
        <authorList>
            <person name="Duran-Viseras A."/>
            <person name="Sanchez-Porro C."/>
            <person name="Ventosa A."/>
        </authorList>
    </citation>
    <scope>NUCLEOTIDE SEQUENCE</scope>
    <source>
        <strain evidence="2">F15B</strain>
    </source>
</reference>
<organism evidence="2 3">
    <name type="scientific">Halonotius terrestris</name>
    <dbReference type="NCBI Taxonomy" id="2487750"/>
    <lineage>
        <taxon>Archaea</taxon>
        <taxon>Methanobacteriati</taxon>
        <taxon>Methanobacteriota</taxon>
        <taxon>Stenosarchaea group</taxon>
        <taxon>Halobacteria</taxon>
        <taxon>Halobacteriales</taxon>
        <taxon>Haloferacaceae</taxon>
        <taxon>Halonotius</taxon>
    </lineage>
</organism>
<keyword evidence="3" id="KW-1185">Reference proteome</keyword>
<evidence type="ECO:0000313" key="2">
    <source>
        <dbReference type="EMBL" id="TQQ81242.1"/>
    </source>
</evidence>
<dbReference type="InterPro" id="IPR019546">
    <property type="entry name" value="TAT_signal_bac_arc"/>
</dbReference>
<dbReference type="PROSITE" id="PS51257">
    <property type="entry name" value="PROKAR_LIPOPROTEIN"/>
    <property type="match status" value="1"/>
</dbReference>
<dbReference type="RefSeq" id="WP_142979803.1">
    <property type="nucleotide sequence ID" value="NZ_RKLU01000003.1"/>
</dbReference>